<dbReference type="Gene3D" id="1.10.10.160">
    <property type="match status" value="1"/>
</dbReference>
<dbReference type="Proteomes" id="UP000308768">
    <property type="component" value="Unassembled WGS sequence"/>
</dbReference>
<evidence type="ECO:0000256" key="10">
    <source>
        <dbReference type="ARBA" id="ARBA00048988"/>
    </source>
</evidence>
<dbReference type="InterPro" id="IPR055481">
    <property type="entry name" value="DUF7053"/>
</dbReference>
<feature type="compositionally biased region" description="Low complexity" evidence="12">
    <location>
        <begin position="302"/>
        <end position="312"/>
    </location>
</feature>
<evidence type="ECO:0000256" key="4">
    <source>
        <dbReference type="ARBA" id="ARBA00022806"/>
    </source>
</evidence>
<keyword evidence="18" id="KW-1185">Reference proteome</keyword>
<evidence type="ECO:0000313" key="17">
    <source>
        <dbReference type="EMBL" id="TKA77972.1"/>
    </source>
</evidence>
<dbReference type="GO" id="GO:0005634">
    <property type="term" value="C:nucleus"/>
    <property type="evidence" value="ECO:0007669"/>
    <property type="project" value="TreeGrafter"/>
</dbReference>
<dbReference type="PROSITE" id="PS51217">
    <property type="entry name" value="UVRD_HELICASE_CTER"/>
    <property type="match status" value="1"/>
</dbReference>
<evidence type="ECO:0000256" key="6">
    <source>
        <dbReference type="ARBA" id="ARBA00023125"/>
    </source>
</evidence>
<evidence type="ECO:0000256" key="12">
    <source>
        <dbReference type="SAM" id="MobiDB-lite"/>
    </source>
</evidence>
<evidence type="ECO:0000256" key="11">
    <source>
        <dbReference type="PROSITE-ProRule" id="PRU00560"/>
    </source>
</evidence>
<evidence type="ECO:0000313" key="18">
    <source>
        <dbReference type="Proteomes" id="UP000308768"/>
    </source>
</evidence>
<keyword evidence="6" id="KW-0238">DNA-binding</keyword>
<feature type="compositionally biased region" description="Pro residues" evidence="12">
    <location>
        <begin position="2012"/>
        <end position="2029"/>
    </location>
</feature>
<feature type="compositionally biased region" description="Low complexity" evidence="12">
    <location>
        <begin position="1900"/>
        <end position="1912"/>
    </location>
</feature>
<dbReference type="PROSITE" id="PS51198">
    <property type="entry name" value="UVRD_HELICASE_ATP_BIND"/>
    <property type="match status" value="1"/>
</dbReference>
<dbReference type="Gene3D" id="3.40.50.300">
    <property type="entry name" value="P-loop containing nucleotide triphosphate hydrolases"/>
    <property type="match status" value="2"/>
</dbReference>
<feature type="binding site" evidence="11">
    <location>
        <begin position="746"/>
        <end position="753"/>
    </location>
    <ligand>
        <name>ATP</name>
        <dbReference type="ChEBI" id="CHEBI:30616"/>
    </ligand>
</feature>
<sequence length="2029" mass="223785">MASIEESKKRSVDEIEEGEIVEQPAKRLKVFTESDDPGPAVAAGAATKPDYSTLKARKYSPEEIAARAAKRAAESRLKGKARPKKAAKPDVFEKTTQKVVEAVRRRAAASISSQKTVKAVAKPLPQEQAEKSLKRSRTDGEDAKAPAAKRRETGLLAPKSTNKKLGQGTSQQQKKFESTKPAPSAPAAAAALAKSVTSAAAVHGIAPGDVVLATFARSKKARKQQSKDASSRNLLVATATKGISQKVIQKPASKLTGHKGTGAARNFDYSMALTGIEKPKISAPVVKDGAAELERDEEPAEKTATPAKTTPPQKSGDYWGESESEDEEGLARLIGTTTRKTPAAPTPELGPVIDGYQFPIQRSKFVGLTNSKNACFSNSILQALDTALAGYDPAELFGRFDELDDFGVDEKEALQFSKERTLGDSKAKGAKGGNLDKTLRESIKSATGTDDVSISKQLGKLLNYLRKEAKENDYASPYVFQQVFALHEKGSAHGLEFDGSTQQDAHEYYLALLRALIEEDKTHKRTTISDLFQIKTAQVIRCSNEQCKHEHPSGDEVYLHWDVKLPDNLRGRDTCTFDDCLQESLKDEALEGYSCEDCKSTGTSVKMTVLKTLPDNLVVRVGRDRYSGEKISNAMTLNHGLVDMDGQKYRLAVVVKHKAINRKGGHYFSLVRNTDKWYEIDDQIVSKQALRQDAVEDSSKGQSSLLLLQKVKKVRQTKTMDAILDGLNEAQKSAVTSPASVLQVLAPPGSGKTKTLTSRVAYLISHQHLSPWNIVVCTFTIKAAREMKERIRALVGDGLESKLVLGTFHSVARRYLHSYGHHIGIDKNFGIADSSDTLAIIKRIIKRHHLNLEPSVARSRISGLKARSTSCEEFAATSKKAEQHEFAIAYAKYEAVLKASNLLDYDDLLLRCVYLLRTHPECVSNIEAVLIDEFQDTNTVQFDLMCLIAQRRYTITIVGDPDQSIYGFRSAEIKNLTCMQEKYPGTLVIVLEETYRSSAAILLTAMEIIEQDESRPAKKLLPTHCAGERPVLRKLPSAAIEAEWLVAEIKRSQRLTGNLFTFSDFAILLRSASLSRHIESALGKAGIPYRMVGGHRFFDRMEVKTVLDYLRVINQPNHNDALVRIINVPSRKIGEGTIRALLEEAEQKNVSLWNLVLNTAQGNDKSTTKLSPQARKGLESFVNLVLTSRMKLSNPEESPLSLTDLISHILRKLSFREFLWKAYTEDFDTRWANVEELIAQANDMSTALARGEEVVDDVLPTINGIEQRQLSSSEDTLSRFLANVALSTEVQRADAEGQTDQVTISTIHAAKGLEWPVVFIPATYEGSIPHSRAEDTDEERRLLYVGMTRAQSLLYLSCPRRNSQREQTALSQFLSSKPTSRSFEPQGPSFRFTTTQDLARILRRPCPADALVEAGRRSVDRHEDDYWPLDGEELSIDKSKWNYSNSSDALLPSDELAYKRRRIMDRPGVLQNMSTNGAPISITTLDQQNYSISSATISSGFVSAGVRMKELEERQVSDAAVTMHKTDKPTKTKLSLAGTTSTKSSTNQGNLHTFFSKQSTSMSKRDTSSLKDNRFDSEHAAKSDDLPVMSARLAGPLQDISNVAPVQNEPALLSLPSAAAAYKPRSARMEGRPCGLMPDQNVRAKDYVFLSSSPVKPEDDTDSTACAPPVSLVENSSTGKEDMRPATTGISREMVLDSLHDHVGMIDLNPLVIDRFPIKPPSDATAEEFHCLWYSLTDRISYLPGGLVTGKVSYNACFHDLALGLQTHVFAPLGLSIKGKWTVGGSLPGEPKEAVELGLGVPREGLWLREDVEMKCNMLMVGFVKKTLVKAHETLVDRLVERAHIEERKAQNYRILYAERAGSVRSGGAHSLLSRPESSIMTGDRLSVVAESMVDGKRLSSSGGSAYGQYGQEPTWAQLDQKRPRASVESSYDPQHPAYRNDERQHSDRGSQRQYSDNGSQRQQYQAYPSVGYPQYAQGLGAQDDWSLNTSHTAISELPSHEHARPVYEMSAPPPVPPKIPPQGPVELE</sequence>
<dbReference type="GO" id="GO:0004843">
    <property type="term" value="F:cysteine-type deubiquitinase activity"/>
    <property type="evidence" value="ECO:0007669"/>
    <property type="project" value="InterPro"/>
</dbReference>
<dbReference type="EMBL" id="NAJN01000163">
    <property type="protein sequence ID" value="TKA77972.1"/>
    <property type="molecule type" value="Genomic_DNA"/>
</dbReference>
<keyword evidence="4 11" id="KW-0347">Helicase</keyword>
<evidence type="ECO:0000256" key="7">
    <source>
        <dbReference type="ARBA" id="ARBA00023235"/>
    </source>
</evidence>
<feature type="domain" description="USP" evidence="14">
    <location>
        <begin position="366"/>
        <end position="711"/>
    </location>
</feature>
<evidence type="ECO:0000259" key="13">
    <source>
        <dbReference type="PROSITE" id="PS50132"/>
    </source>
</evidence>
<dbReference type="EC" id="5.6.2.4" evidence="9"/>
<dbReference type="GO" id="GO:0016579">
    <property type="term" value="P:protein deubiquitination"/>
    <property type="evidence" value="ECO:0007669"/>
    <property type="project" value="InterPro"/>
</dbReference>
<keyword evidence="5 11" id="KW-0067">ATP-binding</keyword>
<dbReference type="InterPro" id="IPR027417">
    <property type="entry name" value="P-loop_NTPase"/>
</dbReference>
<comment type="similarity">
    <text evidence="1">Belongs to the helicase family. UvrD subfamily.</text>
</comment>
<comment type="catalytic activity">
    <reaction evidence="10">
        <text>ATP + H2O = ADP + phosphate + H(+)</text>
        <dbReference type="Rhea" id="RHEA:13065"/>
        <dbReference type="ChEBI" id="CHEBI:15377"/>
        <dbReference type="ChEBI" id="CHEBI:15378"/>
        <dbReference type="ChEBI" id="CHEBI:30616"/>
        <dbReference type="ChEBI" id="CHEBI:43474"/>
        <dbReference type="ChEBI" id="CHEBI:456216"/>
        <dbReference type="EC" id="5.6.2.4"/>
    </reaction>
</comment>
<dbReference type="GO" id="GO:0000725">
    <property type="term" value="P:recombinational repair"/>
    <property type="evidence" value="ECO:0007669"/>
    <property type="project" value="TreeGrafter"/>
</dbReference>
<dbReference type="InterPro" id="IPR014017">
    <property type="entry name" value="DNA_helicase_UvrD-like_C"/>
</dbReference>
<dbReference type="InterPro" id="IPR001394">
    <property type="entry name" value="Peptidase_C19_UCH"/>
</dbReference>
<dbReference type="CDD" id="cd17932">
    <property type="entry name" value="DEXQc_UvrD"/>
    <property type="match status" value="1"/>
</dbReference>
<feature type="region of interest" description="Disordered" evidence="12">
    <location>
        <begin position="105"/>
        <end position="188"/>
    </location>
</feature>
<dbReference type="CDD" id="cd02257">
    <property type="entry name" value="Peptidase_C19"/>
    <property type="match status" value="1"/>
</dbReference>
<dbReference type="Gene3D" id="3.90.70.10">
    <property type="entry name" value="Cysteine proteinases"/>
    <property type="match status" value="1"/>
</dbReference>
<dbReference type="GO" id="GO:0003677">
    <property type="term" value="F:DNA binding"/>
    <property type="evidence" value="ECO:0007669"/>
    <property type="project" value="UniProtKB-KW"/>
</dbReference>
<feature type="compositionally biased region" description="Polar residues" evidence="12">
    <location>
        <begin position="1952"/>
        <end position="1964"/>
    </location>
</feature>
<evidence type="ECO:0000259" key="16">
    <source>
        <dbReference type="PROSITE" id="PS51217"/>
    </source>
</evidence>
<dbReference type="PANTHER" id="PTHR11070:SF2">
    <property type="entry name" value="ATP-DEPENDENT DNA HELICASE SRS2"/>
    <property type="match status" value="1"/>
</dbReference>
<dbReference type="PROSITE" id="PS50132">
    <property type="entry name" value="RGS"/>
    <property type="match status" value="1"/>
</dbReference>
<feature type="region of interest" description="Disordered" evidence="12">
    <location>
        <begin position="70"/>
        <end position="92"/>
    </location>
</feature>
<evidence type="ECO:0000256" key="3">
    <source>
        <dbReference type="ARBA" id="ARBA00022801"/>
    </source>
</evidence>
<dbReference type="GO" id="GO:0043138">
    <property type="term" value="F:3'-5' DNA helicase activity"/>
    <property type="evidence" value="ECO:0007669"/>
    <property type="project" value="UniProtKB-EC"/>
</dbReference>
<feature type="region of interest" description="Disordered" evidence="12">
    <location>
        <begin position="1522"/>
        <end position="1582"/>
    </location>
</feature>
<evidence type="ECO:0000256" key="1">
    <source>
        <dbReference type="ARBA" id="ARBA00009922"/>
    </source>
</evidence>
<feature type="compositionally biased region" description="Basic and acidic residues" evidence="12">
    <location>
        <begin position="1563"/>
        <end position="1582"/>
    </location>
</feature>
<name>A0A4U0XL34_9PEZI</name>
<comment type="caution">
    <text evidence="17">The sequence shown here is derived from an EMBL/GenBank/DDBJ whole genome shotgun (WGS) entry which is preliminary data.</text>
</comment>
<evidence type="ECO:0000259" key="14">
    <source>
        <dbReference type="PROSITE" id="PS50235"/>
    </source>
</evidence>
<dbReference type="SUPFAM" id="SSF52540">
    <property type="entry name" value="P-loop containing nucleoside triphosphate hydrolases"/>
    <property type="match status" value="1"/>
</dbReference>
<feature type="domain" description="RGS" evidence="13">
    <location>
        <begin position="1201"/>
        <end position="1259"/>
    </location>
</feature>
<reference evidence="17 18" key="1">
    <citation type="submission" date="2017-03" db="EMBL/GenBank/DDBJ databases">
        <title>Genomes of endolithic fungi from Antarctica.</title>
        <authorList>
            <person name="Coleine C."/>
            <person name="Masonjones S."/>
            <person name="Stajich J.E."/>
        </authorList>
    </citation>
    <scope>NUCLEOTIDE SEQUENCE [LARGE SCALE GENOMIC DNA]</scope>
    <source>
        <strain evidence="17 18">CCFEE 5187</strain>
    </source>
</reference>
<keyword evidence="3 11" id="KW-0378">Hydrolase</keyword>
<protein>
    <recommendedName>
        <fullName evidence="9">DNA 3'-5' helicase</fullName>
        <ecNumber evidence="9">5.6.2.4</ecNumber>
    </recommendedName>
</protein>
<comment type="catalytic activity">
    <reaction evidence="8">
        <text>Couples ATP hydrolysis with the unwinding of duplex DNA by translocating in the 3'-5' direction.</text>
        <dbReference type="EC" id="5.6.2.4"/>
    </reaction>
</comment>
<keyword evidence="7" id="KW-0413">Isomerase</keyword>
<evidence type="ECO:0000256" key="8">
    <source>
        <dbReference type="ARBA" id="ARBA00034617"/>
    </source>
</evidence>
<dbReference type="InterPro" id="IPR016137">
    <property type="entry name" value="RGS"/>
</dbReference>
<keyword evidence="2 11" id="KW-0547">Nucleotide-binding</keyword>
<feature type="compositionally biased region" description="Low complexity" evidence="12">
    <location>
        <begin position="179"/>
        <end position="188"/>
    </location>
</feature>
<feature type="region of interest" description="Disordered" evidence="12">
    <location>
        <begin position="1900"/>
        <end position="1964"/>
    </location>
</feature>
<feature type="region of interest" description="Disordered" evidence="12">
    <location>
        <begin position="289"/>
        <end position="324"/>
    </location>
</feature>
<dbReference type="InterPro" id="IPR014016">
    <property type="entry name" value="UvrD-like_ATP-bd"/>
</dbReference>
<feature type="compositionally biased region" description="Basic and acidic residues" evidence="12">
    <location>
        <begin position="128"/>
        <end position="153"/>
    </location>
</feature>
<dbReference type="Pfam" id="PF13361">
    <property type="entry name" value="UvrD_C"/>
    <property type="match status" value="1"/>
</dbReference>
<organism evidence="17 18">
    <name type="scientific">Cryomyces minteri</name>
    <dbReference type="NCBI Taxonomy" id="331657"/>
    <lineage>
        <taxon>Eukaryota</taxon>
        <taxon>Fungi</taxon>
        <taxon>Dikarya</taxon>
        <taxon>Ascomycota</taxon>
        <taxon>Pezizomycotina</taxon>
        <taxon>Dothideomycetes</taxon>
        <taxon>Dothideomycetes incertae sedis</taxon>
        <taxon>Cryomyces</taxon>
    </lineage>
</organism>
<feature type="compositionally biased region" description="Polar residues" evidence="12">
    <location>
        <begin position="1537"/>
        <end position="1562"/>
    </location>
</feature>
<accession>A0A4U0XL34</accession>
<evidence type="ECO:0000256" key="9">
    <source>
        <dbReference type="ARBA" id="ARBA00034808"/>
    </source>
</evidence>
<dbReference type="InterPro" id="IPR013986">
    <property type="entry name" value="DExx_box_DNA_helicase_dom_sf"/>
</dbReference>
<feature type="domain" description="UvrD-like helicase ATP-binding" evidence="15">
    <location>
        <begin position="725"/>
        <end position="998"/>
    </location>
</feature>
<dbReference type="CDD" id="cd18807">
    <property type="entry name" value="SF1_C_UvrD"/>
    <property type="match status" value="1"/>
</dbReference>
<dbReference type="Pfam" id="PF23155">
    <property type="entry name" value="DUF7053"/>
    <property type="match status" value="1"/>
</dbReference>
<dbReference type="OrthoDB" id="1470711at2759"/>
<gene>
    <name evidence="17" type="ORF">B0A49_02432</name>
</gene>
<feature type="domain" description="UvrD-like helicase C-terminal" evidence="16">
    <location>
        <begin position="999"/>
        <end position="1312"/>
    </location>
</feature>
<dbReference type="GO" id="GO:0005524">
    <property type="term" value="F:ATP binding"/>
    <property type="evidence" value="ECO:0007669"/>
    <property type="project" value="UniProtKB-UniRule"/>
</dbReference>
<feature type="region of interest" description="Disordered" evidence="12">
    <location>
        <begin position="1991"/>
        <end position="2029"/>
    </location>
</feature>
<feature type="compositionally biased region" description="Basic and acidic residues" evidence="12">
    <location>
        <begin position="1939"/>
        <end position="1951"/>
    </location>
</feature>
<dbReference type="InterPro" id="IPR028889">
    <property type="entry name" value="USP"/>
</dbReference>
<dbReference type="Pfam" id="PF00443">
    <property type="entry name" value="UCH"/>
    <property type="match status" value="1"/>
</dbReference>
<dbReference type="InterPro" id="IPR000212">
    <property type="entry name" value="DNA_helicase_UvrD/REP"/>
</dbReference>
<dbReference type="STRING" id="331657.A0A4U0XL34"/>
<dbReference type="Gene3D" id="1.10.486.10">
    <property type="entry name" value="PCRA, domain 4"/>
    <property type="match status" value="1"/>
</dbReference>
<feature type="region of interest" description="Disordered" evidence="12">
    <location>
        <begin position="1653"/>
        <end position="1684"/>
    </location>
</feature>
<proteinExistence type="inferred from homology"/>
<evidence type="ECO:0000256" key="5">
    <source>
        <dbReference type="ARBA" id="ARBA00022840"/>
    </source>
</evidence>
<dbReference type="PANTHER" id="PTHR11070">
    <property type="entry name" value="UVRD / RECB / PCRA DNA HELICASE FAMILY MEMBER"/>
    <property type="match status" value="1"/>
</dbReference>
<dbReference type="SUPFAM" id="SSF54001">
    <property type="entry name" value="Cysteine proteinases"/>
    <property type="match status" value="1"/>
</dbReference>
<evidence type="ECO:0000259" key="15">
    <source>
        <dbReference type="PROSITE" id="PS51198"/>
    </source>
</evidence>
<evidence type="ECO:0000256" key="2">
    <source>
        <dbReference type="ARBA" id="ARBA00022741"/>
    </source>
</evidence>
<dbReference type="InterPro" id="IPR038765">
    <property type="entry name" value="Papain-like_cys_pep_sf"/>
</dbReference>
<dbReference type="PROSITE" id="PS50235">
    <property type="entry name" value="USP_3"/>
    <property type="match status" value="1"/>
</dbReference>
<dbReference type="Pfam" id="PF00580">
    <property type="entry name" value="UvrD-helicase"/>
    <property type="match status" value="1"/>
</dbReference>
<feature type="compositionally biased region" description="Polar residues" evidence="12">
    <location>
        <begin position="159"/>
        <end position="173"/>
    </location>
</feature>